<evidence type="ECO:0000313" key="3">
    <source>
        <dbReference type="Proteomes" id="UP000006727"/>
    </source>
</evidence>
<evidence type="ECO:0000313" key="1">
    <source>
        <dbReference type="EMBL" id="PNR42123.1"/>
    </source>
</evidence>
<protein>
    <submittedName>
        <fullName evidence="1 2">Uncharacterized protein</fullName>
    </submittedName>
</protein>
<evidence type="ECO:0000313" key="2">
    <source>
        <dbReference type="EnsemblPlants" id="PAC:32931551.CDS.1"/>
    </source>
</evidence>
<dbReference type="PaxDb" id="3218-PP1S107_3V6.1"/>
<dbReference type="Gramene" id="Pp3c13_4170V3.2">
    <property type="protein sequence ID" value="PAC:32931552.CDS.1"/>
    <property type="gene ID" value="Pp3c13_4170"/>
</dbReference>
<proteinExistence type="predicted"/>
<dbReference type="EnsemblPlants" id="Pp3c13_4170V3.2">
    <property type="protein sequence ID" value="PAC:32931552.CDS.1"/>
    <property type="gene ID" value="Pp3c13_4170"/>
</dbReference>
<organism evidence="1">
    <name type="scientific">Physcomitrium patens</name>
    <name type="common">Spreading-leaved earth moss</name>
    <name type="synonym">Physcomitrella patens</name>
    <dbReference type="NCBI Taxonomy" id="3218"/>
    <lineage>
        <taxon>Eukaryota</taxon>
        <taxon>Viridiplantae</taxon>
        <taxon>Streptophyta</taxon>
        <taxon>Embryophyta</taxon>
        <taxon>Bryophyta</taxon>
        <taxon>Bryophytina</taxon>
        <taxon>Bryopsida</taxon>
        <taxon>Funariidae</taxon>
        <taxon>Funariales</taxon>
        <taxon>Funariaceae</taxon>
        <taxon>Physcomitrium</taxon>
    </lineage>
</organism>
<reference evidence="1 3" key="2">
    <citation type="journal article" date="2018" name="Plant J.">
        <title>The Physcomitrella patens chromosome-scale assembly reveals moss genome structure and evolution.</title>
        <authorList>
            <person name="Lang D."/>
            <person name="Ullrich K.K."/>
            <person name="Murat F."/>
            <person name="Fuchs J."/>
            <person name="Jenkins J."/>
            <person name="Haas F.B."/>
            <person name="Piednoel M."/>
            <person name="Gundlach H."/>
            <person name="Van Bel M."/>
            <person name="Meyberg R."/>
            <person name="Vives C."/>
            <person name="Morata J."/>
            <person name="Symeonidi A."/>
            <person name="Hiss M."/>
            <person name="Muchero W."/>
            <person name="Kamisugi Y."/>
            <person name="Saleh O."/>
            <person name="Blanc G."/>
            <person name="Decker E.L."/>
            <person name="van Gessel N."/>
            <person name="Grimwood J."/>
            <person name="Hayes R.D."/>
            <person name="Graham S.W."/>
            <person name="Gunter L.E."/>
            <person name="McDaniel S.F."/>
            <person name="Hoernstein S.N.W."/>
            <person name="Larsson A."/>
            <person name="Li F.W."/>
            <person name="Perroud P.F."/>
            <person name="Phillips J."/>
            <person name="Ranjan P."/>
            <person name="Rokshar D.S."/>
            <person name="Rothfels C.J."/>
            <person name="Schneider L."/>
            <person name="Shu S."/>
            <person name="Stevenson D.W."/>
            <person name="Thummler F."/>
            <person name="Tillich M."/>
            <person name="Villarreal Aguilar J.C."/>
            <person name="Widiez T."/>
            <person name="Wong G.K."/>
            <person name="Wymore A."/>
            <person name="Zhang Y."/>
            <person name="Zimmer A.D."/>
            <person name="Quatrano R.S."/>
            <person name="Mayer K.F.X."/>
            <person name="Goodstein D."/>
            <person name="Casacuberta J.M."/>
            <person name="Vandepoele K."/>
            <person name="Reski R."/>
            <person name="Cuming A.C."/>
            <person name="Tuskan G.A."/>
            <person name="Maumus F."/>
            <person name="Salse J."/>
            <person name="Schmutz J."/>
            <person name="Rensing S.A."/>
        </authorList>
    </citation>
    <scope>NUCLEOTIDE SEQUENCE [LARGE SCALE GENOMIC DNA]</scope>
    <source>
        <strain evidence="2 3">cv. Gransden 2004</strain>
    </source>
</reference>
<accession>A0A2K1JKP3</accession>
<sequence>MVFATAENTASCCIPSSRIPVLVTLISISLVVQLRTELPPRRLKRKSMVERLCAAPL</sequence>
<dbReference type="EMBL" id="ABEU02000013">
    <property type="protein sequence ID" value="PNR42123.1"/>
    <property type="molecule type" value="Genomic_DNA"/>
</dbReference>
<gene>
    <name evidence="1" type="ORF">PHYPA_016952</name>
</gene>
<dbReference type="Gramene" id="Pp3c13_4170V3.1">
    <property type="protein sequence ID" value="PAC:32931551.CDS.1"/>
    <property type="gene ID" value="Pp3c13_4170"/>
</dbReference>
<dbReference type="Proteomes" id="UP000006727">
    <property type="component" value="Chromosome 13"/>
</dbReference>
<dbReference type="EnsemblPlants" id="Pp3c13_4170V3.3">
    <property type="protein sequence ID" value="PAC:32931553.CDS.1"/>
    <property type="gene ID" value="Pp3c13_4170"/>
</dbReference>
<dbReference type="InParanoid" id="A0A2K1JKP3"/>
<keyword evidence="3" id="KW-1185">Reference proteome</keyword>
<name>A0A2K1JKP3_PHYPA</name>
<dbReference type="Gramene" id="Pp3c13_4170V3.3">
    <property type="protein sequence ID" value="PAC:32931553.CDS.1"/>
    <property type="gene ID" value="Pp3c13_4170"/>
</dbReference>
<reference evidence="2" key="3">
    <citation type="submission" date="2020-12" db="UniProtKB">
        <authorList>
            <consortium name="EnsemblPlants"/>
        </authorList>
    </citation>
    <scope>IDENTIFICATION</scope>
</reference>
<dbReference type="AlphaFoldDB" id="A0A2K1JKP3"/>
<reference evidence="1 3" key="1">
    <citation type="journal article" date="2008" name="Science">
        <title>The Physcomitrella genome reveals evolutionary insights into the conquest of land by plants.</title>
        <authorList>
            <person name="Rensing S."/>
            <person name="Lang D."/>
            <person name="Zimmer A."/>
            <person name="Terry A."/>
            <person name="Salamov A."/>
            <person name="Shapiro H."/>
            <person name="Nishiyama T."/>
            <person name="Perroud P.-F."/>
            <person name="Lindquist E."/>
            <person name="Kamisugi Y."/>
            <person name="Tanahashi T."/>
            <person name="Sakakibara K."/>
            <person name="Fujita T."/>
            <person name="Oishi K."/>
            <person name="Shin-I T."/>
            <person name="Kuroki Y."/>
            <person name="Toyoda A."/>
            <person name="Suzuki Y."/>
            <person name="Hashimoto A."/>
            <person name="Yamaguchi K."/>
            <person name="Sugano A."/>
            <person name="Kohara Y."/>
            <person name="Fujiyama A."/>
            <person name="Anterola A."/>
            <person name="Aoki S."/>
            <person name="Ashton N."/>
            <person name="Barbazuk W.B."/>
            <person name="Barker E."/>
            <person name="Bennetzen J."/>
            <person name="Bezanilla M."/>
            <person name="Blankenship R."/>
            <person name="Cho S.H."/>
            <person name="Dutcher S."/>
            <person name="Estelle M."/>
            <person name="Fawcett J.A."/>
            <person name="Gundlach H."/>
            <person name="Hanada K."/>
            <person name="Heyl A."/>
            <person name="Hicks K.A."/>
            <person name="Hugh J."/>
            <person name="Lohr M."/>
            <person name="Mayer K."/>
            <person name="Melkozernov A."/>
            <person name="Murata T."/>
            <person name="Nelson D."/>
            <person name="Pils B."/>
            <person name="Prigge M."/>
            <person name="Reiss B."/>
            <person name="Renner T."/>
            <person name="Rombauts S."/>
            <person name="Rushton P."/>
            <person name="Sanderfoot A."/>
            <person name="Schween G."/>
            <person name="Shiu S.-H."/>
            <person name="Stueber K."/>
            <person name="Theodoulou F.L."/>
            <person name="Tu H."/>
            <person name="Van de Peer Y."/>
            <person name="Verrier P.J."/>
            <person name="Waters E."/>
            <person name="Wood A."/>
            <person name="Yang L."/>
            <person name="Cove D."/>
            <person name="Cuming A."/>
            <person name="Hasebe M."/>
            <person name="Lucas S."/>
            <person name="Mishler D.B."/>
            <person name="Reski R."/>
            <person name="Grigoriev I."/>
            <person name="Quatrano R.S."/>
            <person name="Boore J.L."/>
        </authorList>
    </citation>
    <scope>NUCLEOTIDE SEQUENCE [LARGE SCALE GENOMIC DNA]</scope>
    <source>
        <strain evidence="2 3">cv. Gransden 2004</strain>
    </source>
</reference>
<dbReference type="EnsemblPlants" id="Pp3c13_4170V3.1">
    <property type="protein sequence ID" value="PAC:32931551.CDS.1"/>
    <property type="gene ID" value="Pp3c13_4170"/>
</dbReference>